<feature type="signal peptide" evidence="4">
    <location>
        <begin position="1"/>
        <end position="21"/>
    </location>
</feature>
<evidence type="ECO:0000256" key="2">
    <source>
        <dbReference type="ARBA" id="ARBA00022525"/>
    </source>
</evidence>
<evidence type="ECO:0000313" key="6">
    <source>
        <dbReference type="EMBL" id="KAK4178062.1"/>
    </source>
</evidence>
<reference evidence="6" key="1">
    <citation type="journal article" date="2023" name="Mol. Phylogenet. Evol.">
        <title>Genome-scale phylogeny and comparative genomics of the fungal order Sordariales.</title>
        <authorList>
            <person name="Hensen N."/>
            <person name="Bonometti L."/>
            <person name="Westerberg I."/>
            <person name="Brannstrom I.O."/>
            <person name="Guillou S."/>
            <person name="Cros-Aarteil S."/>
            <person name="Calhoun S."/>
            <person name="Haridas S."/>
            <person name="Kuo A."/>
            <person name="Mondo S."/>
            <person name="Pangilinan J."/>
            <person name="Riley R."/>
            <person name="LaButti K."/>
            <person name="Andreopoulos B."/>
            <person name="Lipzen A."/>
            <person name="Chen C."/>
            <person name="Yan M."/>
            <person name="Daum C."/>
            <person name="Ng V."/>
            <person name="Clum A."/>
            <person name="Steindorff A."/>
            <person name="Ohm R.A."/>
            <person name="Martin F."/>
            <person name="Silar P."/>
            <person name="Natvig D.O."/>
            <person name="Lalanne C."/>
            <person name="Gautier V."/>
            <person name="Ament-Velasquez S.L."/>
            <person name="Kruys A."/>
            <person name="Hutchinson M.I."/>
            <person name="Powell A.J."/>
            <person name="Barry K."/>
            <person name="Miller A.N."/>
            <person name="Grigoriev I.V."/>
            <person name="Debuchy R."/>
            <person name="Gladieux P."/>
            <person name="Hiltunen Thoren M."/>
            <person name="Johannesson H."/>
        </authorList>
    </citation>
    <scope>NUCLEOTIDE SEQUENCE</scope>
    <source>
        <strain evidence="6">CBS 892.96</strain>
    </source>
</reference>
<evidence type="ECO:0000259" key="5">
    <source>
        <dbReference type="PROSITE" id="PS51164"/>
    </source>
</evidence>
<keyword evidence="2" id="KW-0964">Secreted</keyword>
<proteinExistence type="predicted"/>
<dbReference type="InterPro" id="IPR000254">
    <property type="entry name" value="CBD"/>
</dbReference>
<accession>A0AAN6WCH9</accession>
<evidence type="ECO:0000256" key="3">
    <source>
        <dbReference type="ARBA" id="ARBA00022729"/>
    </source>
</evidence>
<keyword evidence="3 4" id="KW-0732">Signal</keyword>
<dbReference type="Proteomes" id="UP001302321">
    <property type="component" value="Unassembled WGS sequence"/>
</dbReference>
<dbReference type="AlphaFoldDB" id="A0AAN6WCH9"/>
<evidence type="ECO:0000313" key="7">
    <source>
        <dbReference type="Proteomes" id="UP001302321"/>
    </source>
</evidence>
<sequence>MAPLKRLSVIILAALPAVVQAWLPDPDIGSIHARDAASNDPYPFCNPTSTANCILNGLYLFPTLEFSNEGSLGNQEFINRLPVSSSTISVWTNNKIPQTCYYWGVTRDSWTAADFTVYNVTFSDCAIPFVVCRHSTAPKTIVQIATEIGRIPIKLRQSTSVYLVYGDWSVDNPAYGGYIASLSQEGLIVGRSRAYFPSALLHEVTHNMDSSILSPTAPNPWGIGTAYSASTAFRSAVNADGYAVAAYGTNSYSENFAEAGRAIMLDVIYPGGLVSFTGNNPNLTQIDNTLNAVRTAAGSYYVIGGTCDSAKKFPYPTVLVDKPAPPITTTASPTATATAGPYQQCGGWSTYTGATACGSGWACQSVNPYYSQCTPTP</sequence>
<dbReference type="GO" id="GO:0005975">
    <property type="term" value="P:carbohydrate metabolic process"/>
    <property type="evidence" value="ECO:0007669"/>
    <property type="project" value="InterPro"/>
</dbReference>
<feature type="domain" description="CBM1" evidence="5">
    <location>
        <begin position="337"/>
        <end position="374"/>
    </location>
</feature>
<dbReference type="GO" id="GO:0005576">
    <property type="term" value="C:extracellular region"/>
    <property type="evidence" value="ECO:0007669"/>
    <property type="project" value="UniProtKB-SubCell"/>
</dbReference>
<feature type="chain" id="PRO_5042840215" description="CBM1 domain-containing protein" evidence="4">
    <location>
        <begin position="22"/>
        <end position="377"/>
    </location>
</feature>
<dbReference type="EMBL" id="MU866148">
    <property type="protein sequence ID" value="KAK4178062.1"/>
    <property type="molecule type" value="Genomic_DNA"/>
</dbReference>
<protein>
    <recommendedName>
        <fullName evidence="5">CBM1 domain-containing protein</fullName>
    </recommendedName>
</protein>
<dbReference type="PROSITE" id="PS00562">
    <property type="entry name" value="CBM1_1"/>
    <property type="match status" value="1"/>
</dbReference>
<dbReference type="PROSITE" id="PS51164">
    <property type="entry name" value="CBM1_2"/>
    <property type="match status" value="1"/>
</dbReference>
<gene>
    <name evidence="6" type="ORF">QBC36DRAFT_369623</name>
</gene>
<dbReference type="SUPFAM" id="SSF57180">
    <property type="entry name" value="Cellulose-binding domain"/>
    <property type="match status" value="1"/>
</dbReference>
<keyword evidence="7" id="KW-1185">Reference proteome</keyword>
<dbReference type="GO" id="GO:0030248">
    <property type="term" value="F:cellulose binding"/>
    <property type="evidence" value="ECO:0007669"/>
    <property type="project" value="InterPro"/>
</dbReference>
<comment type="subcellular location">
    <subcellularLocation>
        <location evidence="1">Secreted</location>
    </subcellularLocation>
</comment>
<reference evidence="6" key="2">
    <citation type="submission" date="2023-05" db="EMBL/GenBank/DDBJ databases">
        <authorList>
            <consortium name="Lawrence Berkeley National Laboratory"/>
            <person name="Steindorff A."/>
            <person name="Hensen N."/>
            <person name="Bonometti L."/>
            <person name="Westerberg I."/>
            <person name="Brannstrom I.O."/>
            <person name="Guillou S."/>
            <person name="Cros-Aarteil S."/>
            <person name="Calhoun S."/>
            <person name="Haridas S."/>
            <person name="Kuo A."/>
            <person name="Mondo S."/>
            <person name="Pangilinan J."/>
            <person name="Riley R."/>
            <person name="Labutti K."/>
            <person name="Andreopoulos B."/>
            <person name="Lipzen A."/>
            <person name="Chen C."/>
            <person name="Yanf M."/>
            <person name="Daum C."/>
            <person name="Ng V."/>
            <person name="Clum A."/>
            <person name="Ohm R."/>
            <person name="Martin F."/>
            <person name="Silar P."/>
            <person name="Natvig D."/>
            <person name="Lalanne C."/>
            <person name="Gautier V."/>
            <person name="Ament-Velasquez S.L."/>
            <person name="Kruys A."/>
            <person name="Hutchinson M.I."/>
            <person name="Powell A.J."/>
            <person name="Barry K."/>
            <person name="Miller A.N."/>
            <person name="Grigoriev I.V."/>
            <person name="Debuchy R."/>
            <person name="Gladieux P."/>
            <person name="Thoren M.H."/>
            <person name="Johannesson H."/>
        </authorList>
    </citation>
    <scope>NUCLEOTIDE SEQUENCE</scope>
    <source>
        <strain evidence="6">CBS 892.96</strain>
    </source>
</reference>
<dbReference type="Pfam" id="PF00734">
    <property type="entry name" value="CBM_1"/>
    <property type="match status" value="1"/>
</dbReference>
<dbReference type="InterPro" id="IPR035971">
    <property type="entry name" value="CBD_sf"/>
</dbReference>
<evidence type="ECO:0000256" key="4">
    <source>
        <dbReference type="SAM" id="SignalP"/>
    </source>
</evidence>
<organism evidence="6 7">
    <name type="scientific">Triangularia setosa</name>
    <dbReference type="NCBI Taxonomy" id="2587417"/>
    <lineage>
        <taxon>Eukaryota</taxon>
        <taxon>Fungi</taxon>
        <taxon>Dikarya</taxon>
        <taxon>Ascomycota</taxon>
        <taxon>Pezizomycotina</taxon>
        <taxon>Sordariomycetes</taxon>
        <taxon>Sordariomycetidae</taxon>
        <taxon>Sordariales</taxon>
        <taxon>Podosporaceae</taxon>
        <taxon>Triangularia</taxon>
    </lineage>
</organism>
<evidence type="ECO:0000256" key="1">
    <source>
        <dbReference type="ARBA" id="ARBA00004613"/>
    </source>
</evidence>
<comment type="caution">
    <text evidence="6">The sequence shown here is derived from an EMBL/GenBank/DDBJ whole genome shotgun (WGS) entry which is preliminary data.</text>
</comment>
<dbReference type="SMART" id="SM00236">
    <property type="entry name" value="fCBD"/>
    <property type="match status" value="1"/>
</dbReference>
<name>A0AAN6WCH9_9PEZI</name>